<dbReference type="KEGG" id="scs:Sta7437_4570"/>
<dbReference type="GO" id="GO:0005886">
    <property type="term" value="C:plasma membrane"/>
    <property type="evidence" value="ECO:0007669"/>
    <property type="project" value="UniProtKB-SubCell"/>
</dbReference>
<dbReference type="InterPro" id="IPR027417">
    <property type="entry name" value="P-loop_NTPase"/>
</dbReference>
<dbReference type="SUPFAM" id="SSF52540">
    <property type="entry name" value="P-loop containing nucleoside triphosphate hydrolases"/>
    <property type="match status" value="1"/>
</dbReference>
<evidence type="ECO:0000256" key="3">
    <source>
        <dbReference type="ARBA" id="ARBA00022692"/>
    </source>
</evidence>
<dbReference type="OrthoDB" id="102453at2"/>
<evidence type="ECO:0000259" key="6">
    <source>
        <dbReference type="Pfam" id="PF10412"/>
    </source>
</evidence>
<dbReference type="RefSeq" id="WP_015211938.1">
    <property type="nucleotide sequence ID" value="NC_019765.1"/>
</dbReference>
<dbReference type="Proteomes" id="UP000010473">
    <property type="component" value="Plasmid pSTA7437.01"/>
</dbReference>
<keyword evidence="3" id="KW-0812">Transmembrane</keyword>
<dbReference type="InterPro" id="IPR051539">
    <property type="entry name" value="T4SS-coupling_protein"/>
</dbReference>
<sequence>MNDINQQNIIIATTKTATTSNSFDEVLTGLNNSDTLTMLGILAGLLVVSLFLGKKTNKITSGRFANNGDKLQATKKAIKQIESVKQGQCQPCTLWSGTPNYWFKGKLRGIGASWQTILGASPTVWFPHAERGILVIGAPGSGKTFSVIDRVIESAYQQGLPVTIYDKKGDQMELHAALATRYGYSVRVFAPGEPYSGVINPLDFMDSPQDATMAGEIGQIIIQNSPGVKNSKGDSFFQLNGAMLAKGLLQLAKSSKYPDLAMVYALARLPQFIQRLEYAVYREDEHRLDPWIASTFATFLSSKDAEKTVAGIKATAETTYSAFIQKDLLRAFIGRSTIPLKQKRKQLTIFKLDDKRRSILAPLLATNIHLCIVENLSEKRDCPYVYSLDEFPSIYLDRTVNYVNEYRSNGGVPIIGIQSLNQLYETYGNQKGKAIASALSTHVLFNPGDVETADSYSKRYGETEVLIKNRSTGRSMGRHGSRSVNWSEQIHKKPLITADEILRFPEGKCVITSPAYGNGREALFPNLLKIPISKQDKQRAKQSEQLWDKSIKAQLIARCERQQEKIAHSNTEELEVTEERDWITNELNKRIEAAARLLPLPEELTDSLAVAAQPQTQKLIEELNQAGRAIALSSRRKAKSVQKS</sequence>
<keyword evidence="4" id="KW-1133">Transmembrane helix</keyword>
<dbReference type="EMBL" id="CP003654">
    <property type="protein sequence ID" value="AFZ38029.1"/>
    <property type="molecule type" value="Genomic_DNA"/>
</dbReference>
<dbReference type="Pfam" id="PF10412">
    <property type="entry name" value="TrwB_AAD_bind"/>
    <property type="match status" value="1"/>
</dbReference>
<name>K9Y133_STAC7</name>
<dbReference type="PANTHER" id="PTHR37937">
    <property type="entry name" value="CONJUGATIVE TRANSFER: DNA TRANSPORT"/>
    <property type="match status" value="1"/>
</dbReference>
<comment type="subcellular location">
    <subcellularLocation>
        <location evidence="1">Cell membrane</location>
        <topology evidence="1">Multi-pass membrane protein</topology>
    </subcellularLocation>
</comment>
<evidence type="ECO:0000256" key="5">
    <source>
        <dbReference type="ARBA" id="ARBA00023136"/>
    </source>
</evidence>
<accession>K9Y133</accession>
<dbReference type="PANTHER" id="PTHR37937:SF1">
    <property type="entry name" value="CONJUGATIVE TRANSFER: DNA TRANSPORT"/>
    <property type="match status" value="1"/>
</dbReference>
<dbReference type="InterPro" id="IPR019476">
    <property type="entry name" value="T4SS_TraD_DNA-bd"/>
</dbReference>
<dbReference type="CDD" id="cd01127">
    <property type="entry name" value="TrwB_TraG_TraD_VirD4"/>
    <property type="match status" value="1"/>
</dbReference>
<keyword evidence="2" id="KW-1003">Cell membrane</keyword>
<reference evidence="8" key="1">
    <citation type="journal article" date="2013" name="Proc. Natl. Acad. Sci. U.S.A.">
        <title>Improving the coverage of the cyanobacterial phylum using diversity-driven genome sequencing.</title>
        <authorList>
            <person name="Shih P.M."/>
            <person name="Wu D."/>
            <person name="Latifi A."/>
            <person name="Axen S.D."/>
            <person name="Fewer D.P."/>
            <person name="Talla E."/>
            <person name="Calteau A."/>
            <person name="Cai F."/>
            <person name="Tandeau de Marsac N."/>
            <person name="Rippka R."/>
            <person name="Herdman M."/>
            <person name="Sivonen K."/>
            <person name="Coursin T."/>
            <person name="Laurent T."/>
            <person name="Goodwin L."/>
            <person name="Nolan M."/>
            <person name="Davenport K.W."/>
            <person name="Han C.S."/>
            <person name="Rubin E.M."/>
            <person name="Eisen J.A."/>
            <person name="Woyke T."/>
            <person name="Gugger M."/>
            <person name="Kerfeld C.A."/>
        </authorList>
    </citation>
    <scope>NUCLEOTIDE SEQUENCE [LARGE SCALE GENOMIC DNA]</scope>
    <source>
        <strain evidence="8">ATCC 29371 / PCC 7437</strain>
        <plasmid evidence="8">Plasmid pSTA7437.01</plasmid>
    </source>
</reference>
<evidence type="ECO:0000256" key="4">
    <source>
        <dbReference type="ARBA" id="ARBA00022989"/>
    </source>
</evidence>
<evidence type="ECO:0000256" key="1">
    <source>
        <dbReference type="ARBA" id="ARBA00004651"/>
    </source>
</evidence>
<evidence type="ECO:0000313" key="8">
    <source>
        <dbReference type="Proteomes" id="UP000010473"/>
    </source>
</evidence>
<evidence type="ECO:0000256" key="2">
    <source>
        <dbReference type="ARBA" id="ARBA00022475"/>
    </source>
</evidence>
<proteinExistence type="predicted"/>
<dbReference type="AlphaFoldDB" id="K9Y133"/>
<keyword evidence="8" id="KW-1185">Reference proteome</keyword>
<keyword evidence="7" id="KW-0614">Plasmid</keyword>
<evidence type="ECO:0000313" key="7">
    <source>
        <dbReference type="EMBL" id="AFZ38029.1"/>
    </source>
</evidence>
<dbReference type="HOGENOM" id="CLU_026359_0_0_3"/>
<keyword evidence="5" id="KW-0472">Membrane</keyword>
<organism evidence="7 8">
    <name type="scientific">Stanieria cyanosphaera (strain ATCC 29371 / PCC 7437)</name>
    <dbReference type="NCBI Taxonomy" id="111780"/>
    <lineage>
        <taxon>Bacteria</taxon>
        <taxon>Bacillati</taxon>
        <taxon>Cyanobacteriota</taxon>
        <taxon>Cyanophyceae</taxon>
        <taxon>Pleurocapsales</taxon>
        <taxon>Dermocarpellaceae</taxon>
        <taxon>Stanieria</taxon>
    </lineage>
</organism>
<geneLocation type="plasmid" evidence="7 8">
    <name>pSTA7437.01</name>
</geneLocation>
<dbReference type="Gene3D" id="3.40.50.300">
    <property type="entry name" value="P-loop containing nucleotide triphosphate hydrolases"/>
    <property type="match status" value="2"/>
</dbReference>
<feature type="domain" description="Type IV secretion system coupling protein TraD DNA-binding" evidence="6">
    <location>
        <begin position="130"/>
        <end position="514"/>
    </location>
</feature>
<protein>
    <submittedName>
        <fullName evidence="7">TRAG family protein</fullName>
    </submittedName>
</protein>
<dbReference type="PATRIC" id="fig|111780.3.peg.4725"/>
<gene>
    <name evidence="7" type="ordered locus">Sta7437_4570</name>
</gene>